<evidence type="ECO:0000313" key="10">
    <source>
        <dbReference type="Proteomes" id="UP000075635"/>
    </source>
</evidence>
<reference evidence="9 10" key="1">
    <citation type="submission" date="2014-02" db="EMBL/GenBank/DDBJ databases">
        <title>The small core and large imbalanced accessory genome model reveals a collaborative survival strategy of Sorangium cellulosum strains in nature.</title>
        <authorList>
            <person name="Han K."/>
            <person name="Peng R."/>
            <person name="Blom J."/>
            <person name="Li Y.-Z."/>
        </authorList>
    </citation>
    <scope>NUCLEOTIDE SEQUENCE [LARGE SCALE GENOMIC DNA]</scope>
    <source>
        <strain evidence="9 10">So0011-07</strain>
    </source>
</reference>
<dbReference type="SUPFAM" id="SSF82866">
    <property type="entry name" value="Multidrug efflux transporter AcrB transmembrane domain"/>
    <property type="match status" value="2"/>
</dbReference>
<feature type="transmembrane region" description="Helical" evidence="7">
    <location>
        <begin position="338"/>
        <end position="362"/>
    </location>
</feature>
<evidence type="ECO:0000256" key="4">
    <source>
        <dbReference type="ARBA" id="ARBA00022989"/>
    </source>
</evidence>
<feature type="transmembrane region" description="Helical" evidence="7">
    <location>
        <begin position="46"/>
        <end position="72"/>
    </location>
</feature>
<dbReference type="AlphaFoldDB" id="A0A150S7S3"/>
<evidence type="ECO:0000256" key="7">
    <source>
        <dbReference type="SAM" id="Phobius"/>
    </source>
</evidence>
<keyword evidence="2" id="KW-1003">Cell membrane</keyword>
<dbReference type="InterPro" id="IPR050545">
    <property type="entry name" value="Mycobact_MmpL"/>
</dbReference>
<dbReference type="PANTHER" id="PTHR33406:SF13">
    <property type="entry name" value="MEMBRANE PROTEIN YDFJ"/>
    <property type="match status" value="1"/>
</dbReference>
<proteinExistence type="predicted"/>
<feature type="transmembrane region" description="Helical" evidence="7">
    <location>
        <begin position="757"/>
        <end position="775"/>
    </location>
</feature>
<feature type="transmembrane region" description="Helical" evidence="7">
    <location>
        <begin position="288"/>
        <end position="305"/>
    </location>
</feature>
<protein>
    <recommendedName>
        <fullName evidence="8">Membrane transport protein MMPL domain-containing protein</fullName>
    </recommendedName>
</protein>
<evidence type="ECO:0000256" key="2">
    <source>
        <dbReference type="ARBA" id="ARBA00022475"/>
    </source>
</evidence>
<dbReference type="PANTHER" id="PTHR33406">
    <property type="entry name" value="MEMBRANE PROTEIN MJ1562-RELATED"/>
    <property type="match status" value="1"/>
</dbReference>
<sequence>MPSPQSTAPRPSTSSSQDPSPRAAPPSSRRGGLAARLAELQVNRPALPLLLTGLLTVIAIFLATRLTVLTGFESLLPASRPSVQELDRVAARTAGVSTLFVVLQGGEGTPTAALQRAADALVPEIERLGPPWVGSVEDGVHEAYRYLSPRAGLYVDREKLTKLRDDIEARYAYEVNKATGALLDEDEPPPEVNARSIEQSLGLNGVDTGRYPDGYYQSKDGKTVVVAIRSKVLGSDFAAGSEAIRRVREVVERVRPASFDPGITYGLSGDLQTGIAEYAAINADLTDVGVAGALLIAAVVFLYYLRVRTLIAMLITIGVGVAWTFGVTQLAIGHLNMATGFLFSIVAGNGINFGIIYMARYLEARRGGASLLEGVRVAHRETWLPTLTAGCAASAAYGSLLVTEFRGFRDFGLIGGVGMVLCWVATFVALPSILAVMDRLVPLEQGSPGLLGRLRQRTQGGLAFGAPFARLAAKGPVGITLAGLALAAVGVVATVAYVRADPMEYDLRNLRNDERARAEQIRLTDLAEEITGYVGTDGMAILVDRPEQIEPLRAALYARRDAAPEGEKPFKEIYALQDLVPKDQEAKIPVLQEIKERVLRARKRGLLGDDDWRRIQAVIPPDDLAPFGIDDLPAGVARAFTETDGTRGRIVYISPISPESVHDAHYLFRWADAYRETRLPDGSVVRGSGRAVIYADMWTAVIDDVPPAVLFSLAATVLVVLIAFRGGRPAFAVIGALLVGVSWMAALLVLMDVKLNFLNFIALPLTFGIGVDYAVNIVQRYAREGAGGALTAVRETGGAVILCSLTTTLGYLALVRSQNHAVRSLGVAAVIGELACLFAAVLVLPAALLWRDRRRSKEAEGLIAVGRPTT</sequence>
<comment type="caution">
    <text evidence="9">The sequence shown here is derived from an EMBL/GenBank/DDBJ whole genome shotgun (WGS) entry which is preliminary data.</text>
</comment>
<keyword evidence="3 7" id="KW-0812">Transmembrane</keyword>
<keyword evidence="4 7" id="KW-1133">Transmembrane helix</keyword>
<feature type="compositionally biased region" description="Low complexity" evidence="6">
    <location>
        <begin position="14"/>
        <end position="30"/>
    </location>
</feature>
<feature type="transmembrane region" description="Helical" evidence="7">
    <location>
        <begin position="826"/>
        <end position="850"/>
    </location>
</feature>
<dbReference type="InterPro" id="IPR004869">
    <property type="entry name" value="MMPL_dom"/>
</dbReference>
<evidence type="ECO:0000256" key="6">
    <source>
        <dbReference type="SAM" id="MobiDB-lite"/>
    </source>
</evidence>
<organism evidence="9 10">
    <name type="scientific">Sorangium cellulosum</name>
    <name type="common">Polyangium cellulosum</name>
    <dbReference type="NCBI Taxonomy" id="56"/>
    <lineage>
        <taxon>Bacteria</taxon>
        <taxon>Pseudomonadati</taxon>
        <taxon>Myxococcota</taxon>
        <taxon>Polyangia</taxon>
        <taxon>Polyangiales</taxon>
        <taxon>Polyangiaceae</taxon>
        <taxon>Sorangium</taxon>
    </lineage>
</organism>
<feature type="domain" description="Membrane transport protein MMPL" evidence="8">
    <location>
        <begin position="75"/>
        <end position="441"/>
    </location>
</feature>
<feature type="transmembrane region" description="Helical" evidence="7">
    <location>
        <begin position="477"/>
        <end position="498"/>
    </location>
</feature>
<feature type="transmembrane region" description="Helical" evidence="7">
    <location>
        <begin position="312"/>
        <end position="332"/>
    </location>
</feature>
<feature type="transmembrane region" description="Helical" evidence="7">
    <location>
        <begin position="731"/>
        <end position="751"/>
    </location>
</feature>
<evidence type="ECO:0000256" key="3">
    <source>
        <dbReference type="ARBA" id="ARBA00022692"/>
    </source>
</evidence>
<feature type="compositionally biased region" description="Polar residues" evidence="6">
    <location>
        <begin position="1"/>
        <end position="13"/>
    </location>
</feature>
<evidence type="ECO:0000313" key="9">
    <source>
        <dbReference type="EMBL" id="KYF88485.1"/>
    </source>
</evidence>
<name>A0A150S7S3_SORCE</name>
<gene>
    <name evidence="9" type="ORF">BE17_27270</name>
</gene>
<keyword evidence="5 7" id="KW-0472">Membrane</keyword>
<evidence type="ECO:0000256" key="5">
    <source>
        <dbReference type="ARBA" id="ARBA00023136"/>
    </source>
</evidence>
<dbReference type="GO" id="GO:0005886">
    <property type="term" value="C:plasma membrane"/>
    <property type="evidence" value="ECO:0007669"/>
    <property type="project" value="UniProtKB-SubCell"/>
</dbReference>
<dbReference type="Proteomes" id="UP000075635">
    <property type="component" value="Unassembled WGS sequence"/>
</dbReference>
<accession>A0A150S7S3</accession>
<dbReference type="EMBL" id="JEMB01001339">
    <property type="protein sequence ID" value="KYF88485.1"/>
    <property type="molecule type" value="Genomic_DNA"/>
</dbReference>
<dbReference type="Pfam" id="PF03176">
    <property type="entry name" value="MMPL"/>
    <property type="match status" value="2"/>
</dbReference>
<comment type="subcellular location">
    <subcellularLocation>
        <location evidence="1">Cell membrane</location>
        <topology evidence="1">Multi-pass membrane protein</topology>
    </subcellularLocation>
</comment>
<dbReference type="Gene3D" id="1.20.1640.10">
    <property type="entry name" value="Multidrug efflux transporter AcrB transmembrane domain"/>
    <property type="match status" value="2"/>
</dbReference>
<evidence type="ECO:0000256" key="1">
    <source>
        <dbReference type="ARBA" id="ARBA00004651"/>
    </source>
</evidence>
<feature type="region of interest" description="Disordered" evidence="6">
    <location>
        <begin position="1"/>
        <end position="31"/>
    </location>
</feature>
<feature type="transmembrane region" description="Helical" evidence="7">
    <location>
        <begin position="414"/>
        <end position="437"/>
    </location>
</feature>
<feature type="transmembrane region" description="Helical" evidence="7">
    <location>
        <begin position="796"/>
        <end position="814"/>
    </location>
</feature>
<feature type="transmembrane region" description="Helical" evidence="7">
    <location>
        <begin position="705"/>
        <end position="724"/>
    </location>
</feature>
<evidence type="ECO:0000259" key="8">
    <source>
        <dbReference type="Pfam" id="PF03176"/>
    </source>
</evidence>
<feature type="domain" description="Membrane transport protein MMPL" evidence="8">
    <location>
        <begin position="671"/>
        <end position="851"/>
    </location>
</feature>